<dbReference type="Pfam" id="PF17906">
    <property type="entry name" value="HTH_48"/>
    <property type="match status" value="1"/>
</dbReference>
<comment type="caution">
    <text evidence="3">The sequence shown here is derived from an EMBL/GenBank/DDBJ whole genome shotgun (WGS) entry which is preliminary data.</text>
</comment>
<gene>
    <name evidence="3" type="ORF">NQ318_000591</name>
</gene>
<sequence length="141" mass="16519">MISVQMEQRVNLKFLVKLGKNFTENYAVLKEVYENECSSCTQVFKWFQRFKEGLGSLDRWDHRIIGGRGSKMEGRRERGEREEEEEEEKGEEKGERVTERERERNEGDESGGGGRGGEEVGSERASERERGGERERLREFH</sequence>
<organism evidence="3 4">
    <name type="scientific">Aromia moschata</name>
    <dbReference type="NCBI Taxonomy" id="1265417"/>
    <lineage>
        <taxon>Eukaryota</taxon>
        <taxon>Metazoa</taxon>
        <taxon>Ecdysozoa</taxon>
        <taxon>Arthropoda</taxon>
        <taxon>Hexapoda</taxon>
        <taxon>Insecta</taxon>
        <taxon>Pterygota</taxon>
        <taxon>Neoptera</taxon>
        <taxon>Endopterygota</taxon>
        <taxon>Coleoptera</taxon>
        <taxon>Polyphaga</taxon>
        <taxon>Cucujiformia</taxon>
        <taxon>Chrysomeloidea</taxon>
        <taxon>Cerambycidae</taxon>
        <taxon>Cerambycinae</taxon>
        <taxon>Callichromatini</taxon>
        <taxon>Aromia</taxon>
    </lineage>
</organism>
<dbReference type="AlphaFoldDB" id="A0AAV8XQI3"/>
<keyword evidence="4" id="KW-1185">Reference proteome</keyword>
<feature type="region of interest" description="Disordered" evidence="1">
    <location>
        <begin position="62"/>
        <end position="141"/>
    </location>
</feature>
<feature type="domain" description="Mos1 transposase HTH" evidence="2">
    <location>
        <begin position="9"/>
        <end position="53"/>
    </location>
</feature>
<protein>
    <recommendedName>
        <fullName evidence="2">Mos1 transposase HTH domain-containing protein</fullName>
    </recommendedName>
</protein>
<dbReference type="Proteomes" id="UP001162162">
    <property type="component" value="Unassembled WGS sequence"/>
</dbReference>
<accession>A0AAV8XQI3</accession>
<evidence type="ECO:0000259" key="2">
    <source>
        <dbReference type="Pfam" id="PF17906"/>
    </source>
</evidence>
<evidence type="ECO:0000313" key="4">
    <source>
        <dbReference type="Proteomes" id="UP001162162"/>
    </source>
</evidence>
<evidence type="ECO:0000256" key="1">
    <source>
        <dbReference type="SAM" id="MobiDB-lite"/>
    </source>
</evidence>
<feature type="compositionally biased region" description="Basic and acidic residues" evidence="1">
    <location>
        <begin position="62"/>
        <end position="81"/>
    </location>
</feature>
<feature type="compositionally biased region" description="Basic and acidic residues" evidence="1">
    <location>
        <begin position="116"/>
        <end position="141"/>
    </location>
</feature>
<evidence type="ECO:0000313" key="3">
    <source>
        <dbReference type="EMBL" id="KAJ8941291.1"/>
    </source>
</evidence>
<name>A0AAV8XQI3_9CUCU</name>
<dbReference type="EMBL" id="JAPWTK010000380">
    <property type="protein sequence ID" value="KAJ8941291.1"/>
    <property type="molecule type" value="Genomic_DNA"/>
</dbReference>
<dbReference type="InterPro" id="IPR041426">
    <property type="entry name" value="Mos1_HTH"/>
</dbReference>
<dbReference type="Gene3D" id="1.10.10.1450">
    <property type="match status" value="1"/>
</dbReference>
<feature type="compositionally biased region" description="Basic and acidic residues" evidence="1">
    <location>
        <begin position="90"/>
        <end position="107"/>
    </location>
</feature>
<proteinExistence type="predicted"/>
<reference evidence="3" key="1">
    <citation type="journal article" date="2023" name="Insect Mol. Biol.">
        <title>Genome sequencing provides insights into the evolution of gene families encoding plant cell wall-degrading enzymes in longhorned beetles.</title>
        <authorList>
            <person name="Shin N.R."/>
            <person name="Okamura Y."/>
            <person name="Kirsch R."/>
            <person name="Pauchet Y."/>
        </authorList>
    </citation>
    <scope>NUCLEOTIDE SEQUENCE</scope>
    <source>
        <strain evidence="3">AMC_N1</strain>
    </source>
</reference>